<dbReference type="Pfam" id="PF02635">
    <property type="entry name" value="DsrE"/>
    <property type="match status" value="1"/>
</dbReference>
<dbReference type="Gene3D" id="3.40.1260.10">
    <property type="entry name" value="DsrEFH-like"/>
    <property type="match status" value="1"/>
</dbReference>
<accession>Q46AL2</accession>
<dbReference type="KEGG" id="mba:Mbar_A2151"/>
<dbReference type="InterPro" id="IPR003787">
    <property type="entry name" value="Sulphur_relay_DsrE/F-like"/>
</dbReference>
<dbReference type="HOGENOM" id="CLU_164495_0_0_2"/>
<dbReference type="SUPFAM" id="SSF75169">
    <property type="entry name" value="DsrEFH-like"/>
    <property type="match status" value="1"/>
</dbReference>
<dbReference type="AlphaFoldDB" id="Q46AL2"/>
<name>Q46AL2_METBF</name>
<gene>
    <name evidence="1" type="ordered locus">Mbar_A2151</name>
</gene>
<reference evidence="1" key="1">
    <citation type="submission" date="2006-06" db="EMBL/GenBank/DDBJ databases">
        <title>Complete sequence of chromosome 1 of Methanosarcina barkeri str. fusaro.</title>
        <authorList>
            <person name="Copeland A."/>
            <person name="Lucas S."/>
            <person name="Lapidus A."/>
            <person name="Barry K."/>
            <person name="Detter J.C."/>
            <person name="Glavina T."/>
            <person name="Hammon N."/>
            <person name="Israni S."/>
            <person name="Pitluck S."/>
            <person name="Goodwin L.A."/>
            <person name="Saunders E.H."/>
            <person name="Schmutz J."/>
            <person name="Larimer F."/>
            <person name="Land M."/>
            <person name="Anderson I."/>
            <person name="Richardson P."/>
        </authorList>
    </citation>
    <scope>NUCLEOTIDE SEQUENCE</scope>
    <source>
        <strain evidence="1">Fusaro</strain>
    </source>
</reference>
<proteinExistence type="predicted"/>
<dbReference type="PaxDb" id="269797-Mbar_A2151"/>
<dbReference type="PANTHER" id="PTHR34655:SF2">
    <property type="entry name" value="PEROXIREDOXIN FAMILY PROTEIN"/>
    <property type="match status" value="1"/>
</dbReference>
<dbReference type="PANTHER" id="PTHR34655">
    <property type="entry name" value="CONSERVED WITHIN P. AEROPHILUM"/>
    <property type="match status" value="1"/>
</dbReference>
<evidence type="ECO:0000313" key="1">
    <source>
        <dbReference type="EMBL" id="AAZ71080.1"/>
    </source>
</evidence>
<dbReference type="EMBL" id="CP000099">
    <property type="protein sequence ID" value="AAZ71080.1"/>
    <property type="molecule type" value="Genomic_DNA"/>
</dbReference>
<sequence>MFLFGLIIWYQFRPGVLMAKVEKVLLLLKNMVYESTSPQETLKFAKYYRNKGFKVLVILWGPMGVLLAKKDKNRGSPKYDSTIQECIDMGVEFKCCQLASDMIGLKKEELIPGIEFICSKEVVELFLRYTEENQLIITF</sequence>
<organism evidence="1">
    <name type="scientific">Methanosarcina barkeri (strain Fusaro / DSM 804)</name>
    <dbReference type="NCBI Taxonomy" id="269797"/>
    <lineage>
        <taxon>Archaea</taxon>
        <taxon>Methanobacteriati</taxon>
        <taxon>Methanobacteriota</taxon>
        <taxon>Stenosarchaea group</taxon>
        <taxon>Methanomicrobia</taxon>
        <taxon>Methanosarcinales</taxon>
        <taxon>Methanosarcinaceae</taxon>
        <taxon>Methanosarcina</taxon>
    </lineage>
</organism>
<dbReference type="eggNOG" id="arCOG02070">
    <property type="taxonomic scope" value="Archaea"/>
</dbReference>
<dbReference type="InterPro" id="IPR027396">
    <property type="entry name" value="DsrEFH-like"/>
</dbReference>
<protein>
    <submittedName>
        <fullName evidence="1">Uncharacterized protein</fullName>
    </submittedName>
</protein>